<dbReference type="EMBL" id="JAVRRT010000011">
    <property type="protein sequence ID" value="KAK5167612.1"/>
    <property type="molecule type" value="Genomic_DNA"/>
</dbReference>
<feature type="compositionally biased region" description="Polar residues" evidence="1">
    <location>
        <begin position="180"/>
        <end position="198"/>
    </location>
</feature>
<gene>
    <name evidence="2" type="ORF">LTR77_007311</name>
</gene>
<feature type="compositionally biased region" description="Low complexity" evidence="1">
    <location>
        <begin position="228"/>
        <end position="241"/>
    </location>
</feature>
<evidence type="ECO:0000313" key="3">
    <source>
        <dbReference type="Proteomes" id="UP001337655"/>
    </source>
</evidence>
<feature type="region of interest" description="Disordered" evidence="1">
    <location>
        <begin position="179"/>
        <end position="198"/>
    </location>
</feature>
<feature type="compositionally biased region" description="Low complexity" evidence="1">
    <location>
        <begin position="338"/>
        <end position="350"/>
    </location>
</feature>
<feature type="region of interest" description="Disordered" evidence="1">
    <location>
        <begin position="309"/>
        <end position="470"/>
    </location>
</feature>
<dbReference type="Proteomes" id="UP001337655">
    <property type="component" value="Unassembled WGS sequence"/>
</dbReference>
<reference evidence="2 3" key="1">
    <citation type="submission" date="2023-08" db="EMBL/GenBank/DDBJ databases">
        <title>Black Yeasts Isolated from many extreme environments.</title>
        <authorList>
            <person name="Coleine C."/>
            <person name="Stajich J.E."/>
            <person name="Selbmann L."/>
        </authorList>
    </citation>
    <scope>NUCLEOTIDE SEQUENCE [LARGE SCALE GENOMIC DNA]</scope>
    <source>
        <strain evidence="2 3">CCFEE 5935</strain>
    </source>
</reference>
<proteinExistence type="predicted"/>
<comment type="caution">
    <text evidence="2">The sequence shown here is derived from an EMBL/GenBank/DDBJ whole genome shotgun (WGS) entry which is preliminary data.</text>
</comment>
<protein>
    <submittedName>
        <fullName evidence="2">Uncharacterized protein</fullName>
    </submittedName>
</protein>
<evidence type="ECO:0000256" key="1">
    <source>
        <dbReference type="SAM" id="MobiDB-lite"/>
    </source>
</evidence>
<dbReference type="RefSeq" id="XP_064657318.1">
    <property type="nucleotide sequence ID" value="XM_064804548.1"/>
</dbReference>
<dbReference type="GeneID" id="89928647"/>
<organism evidence="2 3">
    <name type="scientific">Saxophila tyrrhenica</name>
    <dbReference type="NCBI Taxonomy" id="1690608"/>
    <lineage>
        <taxon>Eukaryota</taxon>
        <taxon>Fungi</taxon>
        <taxon>Dikarya</taxon>
        <taxon>Ascomycota</taxon>
        <taxon>Pezizomycotina</taxon>
        <taxon>Dothideomycetes</taxon>
        <taxon>Dothideomycetidae</taxon>
        <taxon>Mycosphaerellales</taxon>
        <taxon>Extremaceae</taxon>
        <taxon>Saxophila</taxon>
    </lineage>
</organism>
<keyword evidence="3" id="KW-1185">Reference proteome</keyword>
<sequence>MAALAPHPHSFPANEDHLPPPADPFWQATPRITNTSQELELLMAAQQVVPPTPRIPQHRLHKFLPKAAPRGPTCTHTTMNRLYGNHTCHMCGKVPSIGWVYSCQQDHQLQYQQVTPSIEALPEIPDSSNYFEAQAKVAESIGMSKSVIKQMRSGEYTFDQIEILLQQRQHVLDVIHKSQHGLSHSTTPSLKSSPTQSQLPAENVIASVVATATTTSPETTTGHLPMSPAGTPANTPAASTATTPVKNANYSRPTCIHKVCHSCRPFLRDRLPMSFEPVLSNEVPAITETEIKRLPLLNPGVVRNLGLGEVADSSPRTPIKHTEVAIDQVDGPEEDVSSDWTPTSASSSAFDSDDSDDVPPARKATGGMAPRPQLPLKSSHSGLRHMRGSVTSTSEGTSSAGSSISLPDPKTEPLTPTSPDHSPFGHGLSAQLGKTQKAASVCGVMNDTDNQPSDTWSMSTNSSSSVGSEVDVDGGVALAGEGVGSGVPDIVTEK</sequence>
<dbReference type="AlphaFoldDB" id="A0AAV9P857"/>
<feature type="compositionally biased region" description="Low complexity" evidence="1">
    <location>
        <begin position="388"/>
        <end position="405"/>
    </location>
</feature>
<feature type="compositionally biased region" description="Low complexity" evidence="1">
    <location>
        <begin position="453"/>
        <end position="470"/>
    </location>
</feature>
<name>A0AAV9P857_9PEZI</name>
<accession>A0AAV9P857</accession>
<evidence type="ECO:0000313" key="2">
    <source>
        <dbReference type="EMBL" id="KAK5167612.1"/>
    </source>
</evidence>
<feature type="region of interest" description="Disordered" evidence="1">
    <location>
        <begin position="214"/>
        <end position="241"/>
    </location>
</feature>